<protein>
    <submittedName>
        <fullName evidence="1">Uncharacterized protein</fullName>
    </submittedName>
</protein>
<reference evidence="2" key="1">
    <citation type="journal article" date="2019" name="Int. J. Syst. Evol. Microbiol.">
        <title>The Global Catalogue of Microorganisms (GCM) 10K type strain sequencing project: providing services to taxonomists for standard genome sequencing and annotation.</title>
        <authorList>
            <consortium name="The Broad Institute Genomics Platform"/>
            <consortium name="The Broad Institute Genome Sequencing Center for Infectious Disease"/>
            <person name="Wu L."/>
            <person name="Ma J."/>
        </authorList>
    </citation>
    <scope>NUCLEOTIDE SEQUENCE [LARGE SCALE GENOMIC DNA]</scope>
    <source>
        <strain evidence="2">CGMCC 1.19062</strain>
    </source>
</reference>
<dbReference type="RefSeq" id="WP_379878763.1">
    <property type="nucleotide sequence ID" value="NZ_JBHUIP010000016.1"/>
</dbReference>
<dbReference type="EMBL" id="JBHUIP010000016">
    <property type="protein sequence ID" value="MFD2265431.1"/>
    <property type="molecule type" value="Genomic_DNA"/>
</dbReference>
<evidence type="ECO:0000313" key="2">
    <source>
        <dbReference type="Proteomes" id="UP001597295"/>
    </source>
</evidence>
<gene>
    <name evidence="1" type="ORF">ACFSM5_21190</name>
</gene>
<comment type="caution">
    <text evidence="1">The sequence shown here is derived from an EMBL/GenBank/DDBJ whole genome shotgun (WGS) entry which is preliminary data.</text>
</comment>
<name>A0ABW5E1E9_9PROT</name>
<sequence length="180" mass="19786">MKLNDLPDRAHVSAHFAVRAGAFVTMLELESIHGALRLKRIVSRRYSGVVHSIEPQENLVVAEALGGSGAIVLHESTPDADRARHDRRELMRRSHPGAGQVETLIAAGQRIALRSREPKIASWPRAQKLGLGAALGLAFLTLDYLYSRGRLTAEGLRASMMSVEELLDVEPVRRRARQAA</sequence>
<dbReference type="Proteomes" id="UP001597295">
    <property type="component" value="Unassembled WGS sequence"/>
</dbReference>
<accession>A0ABW5E1E9</accession>
<evidence type="ECO:0000313" key="1">
    <source>
        <dbReference type="EMBL" id="MFD2265431.1"/>
    </source>
</evidence>
<keyword evidence="2" id="KW-1185">Reference proteome</keyword>
<proteinExistence type="predicted"/>
<organism evidence="1 2">
    <name type="scientific">Lacibacterium aquatile</name>
    <dbReference type="NCBI Taxonomy" id="1168082"/>
    <lineage>
        <taxon>Bacteria</taxon>
        <taxon>Pseudomonadati</taxon>
        <taxon>Pseudomonadota</taxon>
        <taxon>Alphaproteobacteria</taxon>
        <taxon>Rhodospirillales</taxon>
        <taxon>Rhodospirillaceae</taxon>
    </lineage>
</organism>